<dbReference type="InterPro" id="IPR054252">
    <property type="entry name" value="Pam3_gp18"/>
</dbReference>
<evidence type="ECO:0000259" key="1">
    <source>
        <dbReference type="Pfam" id="PF22479"/>
    </source>
</evidence>
<reference evidence="2" key="1">
    <citation type="journal article" date="2021" name="Proc. Natl. Acad. Sci. U.S.A.">
        <title>A Catalog of Tens of Thousands of Viruses from Human Metagenomes Reveals Hidden Associations with Chronic Diseases.</title>
        <authorList>
            <person name="Tisza M.J."/>
            <person name="Buck C.B."/>
        </authorList>
    </citation>
    <scope>NUCLEOTIDE SEQUENCE</scope>
    <source>
        <strain evidence="2">CtJ3t72</strain>
    </source>
</reference>
<protein>
    <recommendedName>
        <fullName evidence="1">Cyanophage baseplate Pam3 plug gp18 domain-containing protein</fullName>
    </recommendedName>
</protein>
<sequence>MIEVPLTAIPNQEVSVELAEQDCTIQVRQLGSHTFLSLWLDADLIAENAICMPGVAILQGYIPKFKGNFVLVDSSDPEKQQRSDYRELGSRFLLLYLTEAEVNEQSQFV</sequence>
<proteinExistence type="predicted"/>
<name>A0A8S5QMZ0_9CAUD</name>
<accession>A0A8S5QMZ0</accession>
<dbReference type="Pfam" id="PF22479">
    <property type="entry name" value="Pam3_gp18"/>
    <property type="match status" value="1"/>
</dbReference>
<evidence type="ECO:0000313" key="2">
    <source>
        <dbReference type="EMBL" id="DAE20606.1"/>
    </source>
</evidence>
<dbReference type="EMBL" id="BK015698">
    <property type="protein sequence ID" value="DAE20606.1"/>
    <property type="molecule type" value="Genomic_DNA"/>
</dbReference>
<organism evidence="2">
    <name type="scientific">Siphoviridae sp. ctJ3t72</name>
    <dbReference type="NCBI Taxonomy" id="2826240"/>
    <lineage>
        <taxon>Viruses</taxon>
        <taxon>Duplodnaviria</taxon>
        <taxon>Heunggongvirae</taxon>
        <taxon>Uroviricota</taxon>
        <taxon>Caudoviricetes</taxon>
    </lineage>
</organism>
<feature type="domain" description="Cyanophage baseplate Pam3 plug gp18" evidence="1">
    <location>
        <begin position="1"/>
        <end position="99"/>
    </location>
</feature>